<comment type="caution">
    <text evidence="2">The sequence shown here is derived from an EMBL/GenBank/DDBJ whole genome shotgun (WGS) entry which is preliminary data.</text>
</comment>
<evidence type="ECO:0000259" key="1">
    <source>
        <dbReference type="Pfam" id="PF07727"/>
    </source>
</evidence>
<dbReference type="Pfam" id="PF07727">
    <property type="entry name" value="RVT_2"/>
    <property type="match status" value="1"/>
</dbReference>
<evidence type="ECO:0000313" key="2">
    <source>
        <dbReference type="EMBL" id="RVW75604.1"/>
    </source>
</evidence>
<dbReference type="Proteomes" id="UP000288805">
    <property type="component" value="Unassembled WGS sequence"/>
</dbReference>
<dbReference type="EMBL" id="QGNW01000344">
    <property type="protein sequence ID" value="RVW75604.1"/>
    <property type="molecule type" value="Genomic_DNA"/>
</dbReference>
<organism evidence="2 3">
    <name type="scientific">Vitis vinifera</name>
    <name type="common">Grape</name>
    <dbReference type="NCBI Taxonomy" id="29760"/>
    <lineage>
        <taxon>Eukaryota</taxon>
        <taxon>Viridiplantae</taxon>
        <taxon>Streptophyta</taxon>
        <taxon>Embryophyta</taxon>
        <taxon>Tracheophyta</taxon>
        <taxon>Spermatophyta</taxon>
        <taxon>Magnoliopsida</taxon>
        <taxon>eudicotyledons</taxon>
        <taxon>Gunneridae</taxon>
        <taxon>Pentapetalae</taxon>
        <taxon>rosids</taxon>
        <taxon>Vitales</taxon>
        <taxon>Vitaceae</taxon>
        <taxon>Viteae</taxon>
        <taxon>Vitis</taxon>
    </lineage>
</organism>
<name>A0A438GTS1_VITVI</name>
<dbReference type="InterPro" id="IPR013103">
    <property type="entry name" value="RVT_2"/>
</dbReference>
<dbReference type="AlphaFoldDB" id="A0A438GTS1"/>
<proteinExistence type="predicted"/>
<sequence length="84" mass="9807">MNNISLLLSLATDVDQPLKQFDVKNVFLHGHLEKEVHMEMLPGLSKDSTRNKVCRLKKAPWFGRFTKVWYTYDFVESRGSHIVD</sequence>
<feature type="domain" description="Reverse transcriptase Ty1/copia-type" evidence="1">
    <location>
        <begin position="2"/>
        <end position="61"/>
    </location>
</feature>
<gene>
    <name evidence="2" type="ORF">CK203_059102</name>
</gene>
<reference evidence="2 3" key="1">
    <citation type="journal article" date="2018" name="PLoS Genet.">
        <title>Population sequencing reveals clonal diversity and ancestral inbreeding in the grapevine cultivar Chardonnay.</title>
        <authorList>
            <person name="Roach M.J."/>
            <person name="Johnson D.L."/>
            <person name="Bohlmann J."/>
            <person name="van Vuuren H.J."/>
            <person name="Jones S.J."/>
            <person name="Pretorius I.S."/>
            <person name="Schmidt S.A."/>
            <person name="Borneman A.R."/>
        </authorList>
    </citation>
    <scope>NUCLEOTIDE SEQUENCE [LARGE SCALE GENOMIC DNA]</scope>
    <source>
        <strain evidence="3">cv. Chardonnay</strain>
        <tissue evidence="2">Leaf</tissue>
    </source>
</reference>
<protein>
    <recommendedName>
        <fullName evidence="1">Reverse transcriptase Ty1/copia-type domain-containing protein</fullName>
    </recommendedName>
</protein>
<evidence type="ECO:0000313" key="3">
    <source>
        <dbReference type="Proteomes" id="UP000288805"/>
    </source>
</evidence>
<accession>A0A438GTS1</accession>